<dbReference type="CDD" id="cd04729">
    <property type="entry name" value="NanE"/>
    <property type="match status" value="1"/>
</dbReference>
<dbReference type="NCBIfam" id="NF002231">
    <property type="entry name" value="PRK01130.1"/>
    <property type="match status" value="1"/>
</dbReference>
<keyword evidence="6 7" id="KW-0119">Carbohydrate metabolism</keyword>
<comment type="catalytic activity">
    <reaction evidence="1 7">
        <text>an N-acyl-D-glucosamine 6-phosphate = an N-acyl-D-mannosamine 6-phosphate</text>
        <dbReference type="Rhea" id="RHEA:23932"/>
        <dbReference type="ChEBI" id="CHEBI:57599"/>
        <dbReference type="ChEBI" id="CHEBI:57666"/>
        <dbReference type="EC" id="5.1.3.9"/>
    </reaction>
</comment>
<evidence type="ECO:0000256" key="3">
    <source>
        <dbReference type="ARBA" id="ARBA00005081"/>
    </source>
</evidence>
<dbReference type="UniPathway" id="UPA00629">
    <property type="reaction ID" value="UER00682"/>
</dbReference>
<dbReference type="RefSeq" id="WP_122917321.1">
    <property type="nucleotide sequence ID" value="NZ_RHHQ01000007.1"/>
</dbReference>
<dbReference type="HAMAP" id="MF_01235">
    <property type="entry name" value="ManNAc6P_epimer"/>
    <property type="match status" value="1"/>
</dbReference>
<sequence>MKRDQLRRGVIVSCQAVEGDPFYGSELMATMALAAEIGGAVGLRINSAPDIVSVKKKVSLPVIGILKRHYANSLAYITPTIVEVEEVINAGADIVCIDGTGSIKPDGKTTEQFIQTIKARFDVPVMADVATAEEGVAAWRAGADLLATTLAGYEHYLQNPQNYDPADNFRDPDYEIVRELAHQVSIPVLAEGRFWTPEQIIHAMELGAYSVVVGSAITRPQLITQRMARAVDDFLQGSEQVC</sequence>
<dbReference type="GO" id="GO:0005975">
    <property type="term" value="P:carbohydrate metabolic process"/>
    <property type="evidence" value="ECO:0007669"/>
    <property type="project" value="UniProtKB-UniRule"/>
</dbReference>
<dbReference type="Proteomes" id="UP000271031">
    <property type="component" value="Unassembled WGS sequence"/>
</dbReference>
<dbReference type="Gene3D" id="3.20.20.70">
    <property type="entry name" value="Aldolase class I"/>
    <property type="match status" value="1"/>
</dbReference>
<dbReference type="GO" id="GO:0047465">
    <property type="term" value="F:N-acylglucosamine-6-phosphate 2-epimerase activity"/>
    <property type="evidence" value="ECO:0007669"/>
    <property type="project" value="UniProtKB-EC"/>
</dbReference>
<dbReference type="InterPro" id="IPR007260">
    <property type="entry name" value="NanE"/>
</dbReference>
<comment type="function">
    <text evidence="2 7">Converts N-acetylmannosamine-6-phosphate (ManNAc-6-P) to N-acetylglucosamine-6-phosphate (GlcNAc-6-P).</text>
</comment>
<name>A0A3M8DQJ7_9BACL</name>
<dbReference type="InterPro" id="IPR013785">
    <property type="entry name" value="Aldolase_TIM"/>
</dbReference>
<dbReference type="EMBL" id="RHHQ01000007">
    <property type="protein sequence ID" value="RNB90393.1"/>
    <property type="molecule type" value="Genomic_DNA"/>
</dbReference>
<proteinExistence type="inferred from homology"/>
<evidence type="ECO:0000256" key="2">
    <source>
        <dbReference type="ARBA" id="ARBA00002147"/>
    </source>
</evidence>
<evidence type="ECO:0000256" key="7">
    <source>
        <dbReference type="HAMAP-Rule" id="MF_01235"/>
    </source>
</evidence>
<organism evidence="8 9">
    <name type="scientific">Brevibacillus fluminis</name>
    <dbReference type="NCBI Taxonomy" id="511487"/>
    <lineage>
        <taxon>Bacteria</taxon>
        <taxon>Bacillati</taxon>
        <taxon>Bacillota</taxon>
        <taxon>Bacilli</taxon>
        <taxon>Bacillales</taxon>
        <taxon>Paenibacillaceae</taxon>
        <taxon>Brevibacillus</taxon>
    </lineage>
</organism>
<evidence type="ECO:0000256" key="5">
    <source>
        <dbReference type="ARBA" id="ARBA00023235"/>
    </source>
</evidence>
<dbReference type="Pfam" id="PF04131">
    <property type="entry name" value="NanE"/>
    <property type="match status" value="1"/>
</dbReference>
<dbReference type="SUPFAM" id="SSF51366">
    <property type="entry name" value="Ribulose-phoshate binding barrel"/>
    <property type="match status" value="1"/>
</dbReference>
<comment type="caution">
    <text evidence="8">The sequence shown here is derived from an EMBL/GenBank/DDBJ whole genome shotgun (WGS) entry which is preliminary data.</text>
</comment>
<protein>
    <recommendedName>
        <fullName evidence="7">Putative N-acetylmannosamine-6-phosphate 2-epimerase</fullName>
        <ecNumber evidence="7">5.1.3.9</ecNumber>
    </recommendedName>
    <alternativeName>
        <fullName evidence="7">ManNAc-6-P epimerase</fullName>
    </alternativeName>
</protein>
<dbReference type="PANTHER" id="PTHR36204:SF1">
    <property type="entry name" value="N-ACETYLMANNOSAMINE-6-PHOSPHATE 2-EPIMERASE-RELATED"/>
    <property type="match status" value="1"/>
</dbReference>
<keyword evidence="9" id="KW-1185">Reference proteome</keyword>
<evidence type="ECO:0000313" key="8">
    <source>
        <dbReference type="EMBL" id="RNB90393.1"/>
    </source>
</evidence>
<dbReference type="GO" id="GO:0019262">
    <property type="term" value="P:N-acetylneuraminate catabolic process"/>
    <property type="evidence" value="ECO:0007669"/>
    <property type="project" value="UniProtKB-UniRule"/>
</dbReference>
<reference evidence="8 9" key="1">
    <citation type="submission" date="2018-10" db="EMBL/GenBank/DDBJ databases">
        <title>Phylogenomics of Brevibacillus.</title>
        <authorList>
            <person name="Dunlap C."/>
        </authorList>
    </citation>
    <scope>NUCLEOTIDE SEQUENCE [LARGE SCALE GENOMIC DNA]</scope>
    <source>
        <strain evidence="8 9">JCM 15716</strain>
    </source>
</reference>
<dbReference type="InterPro" id="IPR011060">
    <property type="entry name" value="RibuloseP-bd_barrel"/>
</dbReference>
<evidence type="ECO:0000256" key="6">
    <source>
        <dbReference type="ARBA" id="ARBA00023277"/>
    </source>
</evidence>
<dbReference type="GO" id="GO:0005829">
    <property type="term" value="C:cytosol"/>
    <property type="evidence" value="ECO:0007669"/>
    <property type="project" value="TreeGrafter"/>
</dbReference>
<comment type="similarity">
    <text evidence="4 7">Belongs to the NanE family.</text>
</comment>
<dbReference type="OrthoDB" id="9781704at2"/>
<dbReference type="PANTHER" id="PTHR36204">
    <property type="entry name" value="N-ACETYLMANNOSAMINE-6-PHOSPHATE 2-EPIMERASE-RELATED"/>
    <property type="match status" value="1"/>
</dbReference>
<dbReference type="GO" id="GO:0006053">
    <property type="term" value="P:N-acetylmannosamine catabolic process"/>
    <property type="evidence" value="ECO:0007669"/>
    <property type="project" value="TreeGrafter"/>
</dbReference>
<comment type="pathway">
    <text evidence="3 7">Amino-sugar metabolism; N-acetylneuraminate degradation; D-fructose 6-phosphate from N-acetylneuraminate: step 3/5.</text>
</comment>
<dbReference type="AlphaFoldDB" id="A0A3M8DQJ7"/>
<dbReference type="EC" id="5.1.3.9" evidence="7"/>
<accession>A0A3M8DQJ7</accession>
<evidence type="ECO:0000256" key="4">
    <source>
        <dbReference type="ARBA" id="ARBA00007439"/>
    </source>
</evidence>
<evidence type="ECO:0000256" key="1">
    <source>
        <dbReference type="ARBA" id="ARBA00000056"/>
    </source>
</evidence>
<evidence type="ECO:0000313" key="9">
    <source>
        <dbReference type="Proteomes" id="UP000271031"/>
    </source>
</evidence>
<gene>
    <name evidence="7" type="primary">nanE</name>
    <name evidence="8" type="ORF">EDM56_07720</name>
</gene>
<keyword evidence="5 7" id="KW-0413">Isomerase</keyword>